<dbReference type="AlphaFoldDB" id="A0A9X6GG98"/>
<evidence type="ECO:0000313" key="2">
    <source>
        <dbReference type="EMBL" id="OOR75403.1"/>
    </source>
</evidence>
<keyword evidence="1" id="KW-1133">Transmembrane helix</keyword>
<evidence type="ECO:0000313" key="3">
    <source>
        <dbReference type="Proteomes" id="UP000190641"/>
    </source>
</evidence>
<dbReference type="EMBL" id="MUAU01000019">
    <property type="protein sequence ID" value="OOR75403.1"/>
    <property type="molecule type" value="Genomic_DNA"/>
</dbReference>
<protein>
    <submittedName>
        <fullName evidence="2">Uncharacterized protein</fullName>
    </submittedName>
</protein>
<proteinExistence type="predicted"/>
<evidence type="ECO:0000256" key="1">
    <source>
        <dbReference type="SAM" id="Phobius"/>
    </source>
</evidence>
<comment type="caution">
    <text evidence="2">The sequence shown here is derived from an EMBL/GenBank/DDBJ whole genome shotgun (WGS) entry which is preliminary data.</text>
</comment>
<name>A0A9X6GG98_BACCE</name>
<reference evidence="2 3" key="1">
    <citation type="submission" date="2017-01" db="EMBL/GenBank/DDBJ databases">
        <title>Bacillus cereus isolates.</title>
        <authorList>
            <person name="Beno S.M."/>
        </authorList>
    </citation>
    <scope>NUCLEOTIDE SEQUENCE [LARGE SCALE GENOMIC DNA]</scope>
    <source>
        <strain evidence="2 3">FSL K6-1030</strain>
    </source>
</reference>
<accession>A0A9X6GG98</accession>
<keyword evidence="1" id="KW-0472">Membrane</keyword>
<organism evidence="2 3">
    <name type="scientific">Bacillus cereus</name>
    <dbReference type="NCBI Taxonomy" id="1396"/>
    <lineage>
        <taxon>Bacteria</taxon>
        <taxon>Bacillati</taxon>
        <taxon>Bacillota</taxon>
        <taxon>Bacilli</taxon>
        <taxon>Bacillales</taxon>
        <taxon>Bacillaceae</taxon>
        <taxon>Bacillus</taxon>
        <taxon>Bacillus cereus group</taxon>
    </lineage>
</organism>
<feature type="transmembrane region" description="Helical" evidence="1">
    <location>
        <begin position="24"/>
        <end position="46"/>
    </location>
</feature>
<gene>
    <name evidence="2" type="ORF">BLX06_08725</name>
</gene>
<sequence length="81" mass="9570">MVCAYFKGIIPKMPFSFIRKTPSVILMVLIGLCMHFDSFACFSILYKLKTFISQSEWFVSNEFVYNWYTKPFILYKLVVST</sequence>
<dbReference type="Proteomes" id="UP000190641">
    <property type="component" value="Unassembled WGS sequence"/>
</dbReference>
<keyword evidence="1" id="KW-0812">Transmembrane</keyword>